<dbReference type="AlphaFoldDB" id="A0A0M3J6J2"/>
<evidence type="ECO:0000313" key="1">
    <source>
        <dbReference type="EMBL" id="VDK21034.1"/>
    </source>
</evidence>
<dbReference type="EMBL" id="UYRR01004411">
    <property type="protein sequence ID" value="VDK21034.1"/>
    <property type="molecule type" value="Genomic_DNA"/>
</dbReference>
<accession>A0A0M3J6J2</accession>
<evidence type="ECO:0000313" key="3">
    <source>
        <dbReference type="WBParaSite" id="ASIM_0000317901-mRNA-1"/>
    </source>
</evidence>
<keyword evidence="2" id="KW-1185">Reference proteome</keyword>
<dbReference type="WBParaSite" id="ASIM_0000317901-mRNA-1">
    <property type="protein sequence ID" value="ASIM_0000317901-mRNA-1"/>
    <property type="gene ID" value="ASIM_0000317901"/>
</dbReference>
<reference evidence="3" key="1">
    <citation type="submission" date="2017-02" db="UniProtKB">
        <authorList>
            <consortium name="WormBaseParasite"/>
        </authorList>
    </citation>
    <scope>IDENTIFICATION</scope>
</reference>
<evidence type="ECO:0000313" key="2">
    <source>
        <dbReference type="Proteomes" id="UP000267096"/>
    </source>
</evidence>
<dbReference type="Proteomes" id="UP000267096">
    <property type="component" value="Unassembled WGS sequence"/>
</dbReference>
<organism evidence="3">
    <name type="scientific">Anisakis simplex</name>
    <name type="common">Herring worm</name>
    <dbReference type="NCBI Taxonomy" id="6269"/>
    <lineage>
        <taxon>Eukaryota</taxon>
        <taxon>Metazoa</taxon>
        <taxon>Ecdysozoa</taxon>
        <taxon>Nematoda</taxon>
        <taxon>Chromadorea</taxon>
        <taxon>Rhabditida</taxon>
        <taxon>Spirurina</taxon>
        <taxon>Ascaridomorpha</taxon>
        <taxon>Ascaridoidea</taxon>
        <taxon>Anisakidae</taxon>
        <taxon>Anisakis</taxon>
        <taxon>Anisakis simplex complex</taxon>
    </lineage>
</organism>
<gene>
    <name evidence="1" type="ORF">ASIM_LOCUS3027</name>
</gene>
<proteinExistence type="predicted"/>
<name>A0A0M3J6J2_ANISI</name>
<sequence length="204" mass="23294">MNRAYRHVDESRLWNDLTSIEVIAPGESNPQLGKEWRYAFQTVEKLNLCVASKGIPNMDIHLLWRHNRRLRDIYRNTEMSAPPPLVVDGGVKKLYESGIRDSVLVGIRNGILFIAPQNGEFDYLDEAYNLAGLYAKNGEIAKAFGETSKAFLLSQHFKEVIVVIANVNGVYFKAYKTSRLALFQTGSNPFCCQHPLACRWFYFQ</sequence>
<reference evidence="1 2" key="2">
    <citation type="submission" date="2018-11" db="EMBL/GenBank/DDBJ databases">
        <authorList>
            <consortium name="Pathogen Informatics"/>
        </authorList>
    </citation>
    <scope>NUCLEOTIDE SEQUENCE [LARGE SCALE GENOMIC DNA]</scope>
</reference>
<protein>
    <submittedName>
        <fullName evidence="3">CN hydrolase domain-containing protein</fullName>
    </submittedName>
</protein>